<keyword evidence="1" id="KW-0812">Transmembrane</keyword>
<feature type="transmembrane region" description="Helical" evidence="1">
    <location>
        <begin position="29"/>
        <end position="50"/>
    </location>
</feature>
<sequence length="51" mass="5760">MNGTLFCRDNNKGKLSVCSHDLKTLEDSLFAMNIMILISMVLSILDVFGYF</sequence>
<dbReference type="EMBL" id="AHMU02000027">
    <property type="protein sequence ID" value="EMN22469.1"/>
    <property type="molecule type" value="Genomic_DNA"/>
</dbReference>
<keyword evidence="1" id="KW-1133">Transmembrane helix</keyword>
<evidence type="ECO:0000256" key="1">
    <source>
        <dbReference type="SAM" id="Phobius"/>
    </source>
</evidence>
<proteinExistence type="predicted"/>
<accession>M6JKP9</accession>
<dbReference type="Proteomes" id="UP000012106">
    <property type="component" value="Unassembled WGS sequence"/>
</dbReference>
<keyword evidence="1" id="KW-0472">Membrane</keyword>
<evidence type="ECO:0000313" key="3">
    <source>
        <dbReference type="Proteomes" id="UP000012106"/>
    </source>
</evidence>
<reference evidence="2 3" key="1">
    <citation type="submission" date="2013-01" db="EMBL/GenBank/DDBJ databases">
        <authorList>
            <person name="Harkins D.M."/>
            <person name="Durkin A.S."/>
            <person name="Brinkac L.M."/>
            <person name="Haft D.H."/>
            <person name="Selengut J.D."/>
            <person name="Sanka R."/>
            <person name="DePew J."/>
            <person name="Purushe J."/>
            <person name="Hartskeerl R.A."/>
            <person name="Ahmed A."/>
            <person name="van der Linden H."/>
            <person name="Goris M.G.A."/>
            <person name="Vinetz J.M."/>
            <person name="Sutton G.G."/>
            <person name="Nierman W.C."/>
            <person name="Fouts D.E."/>
        </authorList>
    </citation>
    <scope>NUCLEOTIDE SEQUENCE [LARGE SCALE GENOMIC DNA]</scope>
    <source>
        <strain evidence="2 3">MAVJ 401</strain>
    </source>
</reference>
<dbReference type="AlphaFoldDB" id="M6JKP9"/>
<evidence type="ECO:0000313" key="2">
    <source>
        <dbReference type="EMBL" id="EMN22469.1"/>
    </source>
</evidence>
<comment type="caution">
    <text evidence="2">The sequence shown here is derived from an EMBL/GenBank/DDBJ whole genome shotgun (WGS) entry which is preliminary data.</text>
</comment>
<name>M6JKP9_9LEPT</name>
<gene>
    <name evidence="2" type="ORF">LEP1GSC063_4190</name>
</gene>
<organism evidence="2 3">
    <name type="scientific">Leptospira santarosai serovar Arenal str. MAVJ 401</name>
    <dbReference type="NCBI Taxonomy" id="1049976"/>
    <lineage>
        <taxon>Bacteria</taxon>
        <taxon>Pseudomonadati</taxon>
        <taxon>Spirochaetota</taxon>
        <taxon>Spirochaetia</taxon>
        <taxon>Leptospirales</taxon>
        <taxon>Leptospiraceae</taxon>
        <taxon>Leptospira</taxon>
    </lineage>
</organism>
<protein>
    <submittedName>
        <fullName evidence="2">Uncharacterized protein</fullName>
    </submittedName>
</protein>